<feature type="transmembrane region" description="Helical" evidence="6">
    <location>
        <begin position="156"/>
        <end position="175"/>
    </location>
</feature>
<feature type="transmembrane region" description="Helical" evidence="6">
    <location>
        <begin position="218"/>
        <end position="240"/>
    </location>
</feature>
<dbReference type="OrthoDB" id="8581632at2"/>
<evidence type="ECO:0000256" key="5">
    <source>
        <dbReference type="ARBA" id="ARBA00023136"/>
    </source>
</evidence>
<feature type="domain" description="Major facilitator superfamily (MFS) profile" evidence="7">
    <location>
        <begin position="32"/>
        <end position="530"/>
    </location>
</feature>
<dbReference type="PANTHER" id="PTHR23501:SF191">
    <property type="entry name" value="VACUOLAR BASIC AMINO ACID TRANSPORTER 4"/>
    <property type="match status" value="1"/>
</dbReference>
<dbReference type="Pfam" id="PF07690">
    <property type="entry name" value="MFS_1"/>
    <property type="match status" value="1"/>
</dbReference>
<keyword evidence="4 6" id="KW-1133">Transmembrane helix</keyword>
<organism evidence="8 9">
    <name type="scientific">Cupriavidus necator</name>
    <name type="common">Alcaligenes eutrophus</name>
    <name type="synonym">Ralstonia eutropha</name>
    <dbReference type="NCBI Taxonomy" id="106590"/>
    <lineage>
        <taxon>Bacteria</taxon>
        <taxon>Pseudomonadati</taxon>
        <taxon>Pseudomonadota</taxon>
        <taxon>Betaproteobacteria</taxon>
        <taxon>Burkholderiales</taxon>
        <taxon>Burkholderiaceae</taxon>
        <taxon>Cupriavidus</taxon>
    </lineage>
</organism>
<keyword evidence="3 6" id="KW-0812">Transmembrane</keyword>
<feature type="transmembrane region" description="Helical" evidence="6">
    <location>
        <begin position="97"/>
        <end position="118"/>
    </location>
</feature>
<dbReference type="InterPro" id="IPR036259">
    <property type="entry name" value="MFS_trans_sf"/>
</dbReference>
<dbReference type="GO" id="GO:0022857">
    <property type="term" value="F:transmembrane transporter activity"/>
    <property type="evidence" value="ECO:0007669"/>
    <property type="project" value="InterPro"/>
</dbReference>
<evidence type="ECO:0000259" key="7">
    <source>
        <dbReference type="PROSITE" id="PS50850"/>
    </source>
</evidence>
<protein>
    <submittedName>
        <fullName evidence="8">MFS transporter</fullName>
    </submittedName>
</protein>
<evidence type="ECO:0000256" key="4">
    <source>
        <dbReference type="ARBA" id="ARBA00022989"/>
    </source>
</evidence>
<dbReference type="PANTHER" id="PTHR23501">
    <property type="entry name" value="MAJOR FACILITATOR SUPERFAMILY"/>
    <property type="match status" value="1"/>
</dbReference>
<feature type="transmembrane region" description="Helical" evidence="6">
    <location>
        <begin position="393"/>
        <end position="411"/>
    </location>
</feature>
<comment type="subcellular location">
    <subcellularLocation>
        <location evidence="1">Endomembrane system</location>
        <topology evidence="1">Multi-pass membrane protein</topology>
    </subcellularLocation>
</comment>
<name>A0A1U9UUE7_CUPNE</name>
<evidence type="ECO:0000313" key="9">
    <source>
        <dbReference type="Proteomes" id="UP000189627"/>
    </source>
</evidence>
<dbReference type="Proteomes" id="UP000189627">
    <property type="component" value="Chromosome 2"/>
</dbReference>
<dbReference type="PROSITE" id="PS50850">
    <property type="entry name" value="MFS"/>
    <property type="match status" value="1"/>
</dbReference>
<dbReference type="Gene3D" id="1.20.1250.20">
    <property type="entry name" value="MFS general substrate transporter like domains"/>
    <property type="match status" value="1"/>
</dbReference>
<evidence type="ECO:0000256" key="3">
    <source>
        <dbReference type="ARBA" id="ARBA00022692"/>
    </source>
</evidence>
<feature type="transmembrane region" description="Helical" evidence="6">
    <location>
        <begin position="124"/>
        <end position="144"/>
    </location>
</feature>
<dbReference type="Gene3D" id="1.20.1720.10">
    <property type="entry name" value="Multidrug resistance protein D"/>
    <property type="match status" value="1"/>
</dbReference>
<dbReference type="GO" id="GO:0005886">
    <property type="term" value="C:plasma membrane"/>
    <property type="evidence" value="ECO:0007669"/>
    <property type="project" value="TreeGrafter"/>
</dbReference>
<dbReference type="InterPro" id="IPR011701">
    <property type="entry name" value="MFS"/>
</dbReference>
<feature type="transmembrane region" description="Helical" evidence="6">
    <location>
        <begin position="508"/>
        <end position="525"/>
    </location>
</feature>
<evidence type="ECO:0000256" key="6">
    <source>
        <dbReference type="SAM" id="Phobius"/>
    </source>
</evidence>
<keyword evidence="2" id="KW-0813">Transport</keyword>
<accession>A0A1U9UUE7</accession>
<keyword evidence="5 6" id="KW-0472">Membrane</keyword>
<sequence>MNPGSPWQPLWRLRVSMRWLRWLSHRQRQTLLMMLLALATGVEFLENIMFVFASSHIVGGLDADPRSFALVQAAYAVGSMLMILKQQWLSRRFGYRYYLTGALLLFMAGTVVAATSHALPQMVVARFIQGVGGGALFTSCRILVNVLFGPTARPRATRIFMIGIFSASALGPAFAAELIDHGVWQDVFYGVLPFAALATLGAWLLLPDAEPRADASGSGGPALGPLLLFGAAIVTLQAALTEARFDVFSHPLRLTLVAAAGLALLAVFLWQQWHHSEPVLHLRALRQPVYLTGLAMYFVYYMISNLSGYLFPIYAEQALKIPLATTGWLNTFAALVSLAGIFVYLQVAPRLTRKKPLMVAGLLLMAATAWWFSQMPPDAGPPALAWGLVGKGLFGVLVIIPIAGLTFRALGPDEFAHGYRSKNLMRQIASSFASALGAVLLQNRQFAVHDSLLHAVGQRPAETGQWMAAMQAALAARGFDAAQAHQGALAQLSGLIEQQARLIACEDIYRLIAVLALGAAAYMLLQRRLA</sequence>
<dbReference type="KEGG" id="cuh:BJN34_20825"/>
<evidence type="ECO:0000313" key="8">
    <source>
        <dbReference type="EMBL" id="AQV96318.1"/>
    </source>
</evidence>
<evidence type="ECO:0000256" key="1">
    <source>
        <dbReference type="ARBA" id="ARBA00004127"/>
    </source>
</evidence>
<proteinExistence type="predicted"/>
<dbReference type="EMBL" id="CP017758">
    <property type="protein sequence ID" value="AQV96318.1"/>
    <property type="molecule type" value="Genomic_DNA"/>
</dbReference>
<feature type="transmembrane region" description="Helical" evidence="6">
    <location>
        <begin position="68"/>
        <end position="85"/>
    </location>
</feature>
<feature type="transmembrane region" description="Helical" evidence="6">
    <location>
        <begin position="187"/>
        <end position="206"/>
    </location>
</feature>
<dbReference type="RefSeq" id="WP_078198791.1">
    <property type="nucleotide sequence ID" value="NZ_CP017758.1"/>
</dbReference>
<reference evidence="9" key="1">
    <citation type="submission" date="2017-02" db="EMBL/GenBank/DDBJ databases">
        <title>Complete genome sequence of Cupriavidus necator strain NH9, a 3-chlorobenzoate degrader.</title>
        <authorList>
            <person name="Moriuchi R."/>
            <person name="Dohra H."/>
            <person name="Ogawa N."/>
        </authorList>
    </citation>
    <scope>NUCLEOTIDE SEQUENCE [LARGE SCALE GENOMIC DNA]</scope>
    <source>
        <strain evidence="9">NH9</strain>
    </source>
</reference>
<dbReference type="GO" id="GO:0012505">
    <property type="term" value="C:endomembrane system"/>
    <property type="evidence" value="ECO:0007669"/>
    <property type="project" value="UniProtKB-SubCell"/>
</dbReference>
<feature type="transmembrane region" description="Helical" evidence="6">
    <location>
        <begin position="357"/>
        <end position="373"/>
    </location>
</feature>
<evidence type="ECO:0000256" key="2">
    <source>
        <dbReference type="ARBA" id="ARBA00022448"/>
    </source>
</evidence>
<dbReference type="SUPFAM" id="SSF103473">
    <property type="entry name" value="MFS general substrate transporter"/>
    <property type="match status" value="1"/>
</dbReference>
<dbReference type="InterPro" id="IPR020846">
    <property type="entry name" value="MFS_dom"/>
</dbReference>
<feature type="transmembrane region" description="Helical" evidence="6">
    <location>
        <begin position="291"/>
        <end position="315"/>
    </location>
</feature>
<gene>
    <name evidence="8" type="ORF">BJN34_20825</name>
</gene>
<feature type="transmembrane region" description="Helical" evidence="6">
    <location>
        <begin position="327"/>
        <end position="345"/>
    </location>
</feature>
<feature type="transmembrane region" description="Helical" evidence="6">
    <location>
        <begin position="252"/>
        <end position="270"/>
    </location>
</feature>
<dbReference type="AlphaFoldDB" id="A0A1U9UUE7"/>